<reference evidence="3" key="1">
    <citation type="submission" date="2022-06" db="EMBL/GenBank/DDBJ databases">
        <title>New cyanobacteria of genus Symplocastrum in benthos of Lake Baikal.</title>
        <authorList>
            <person name="Sorokovikova E."/>
            <person name="Tikhonova I."/>
            <person name="Krasnopeev A."/>
            <person name="Evseev P."/>
            <person name="Gladkikh A."/>
            <person name="Belykh O."/>
        </authorList>
    </citation>
    <scope>NUCLEOTIDE SEQUENCE</scope>
    <source>
        <strain evidence="3">BBK-W-15</strain>
    </source>
</reference>
<dbReference type="InterPro" id="IPR029069">
    <property type="entry name" value="HotDog_dom_sf"/>
</dbReference>
<dbReference type="InterPro" id="IPR050563">
    <property type="entry name" value="4-hydroxybenzoyl-CoA_TE"/>
</dbReference>
<gene>
    <name evidence="3" type="ORF">NJ959_28885</name>
</gene>
<feature type="non-terminal residue" evidence="3">
    <location>
        <position position="1"/>
    </location>
</feature>
<keyword evidence="4" id="KW-1185">Reference proteome</keyword>
<evidence type="ECO:0000256" key="2">
    <source>
        <dbReference type="ARBA" id="ARBA00022801"/>
    </source>
</evidence>
<comment type="caution">
    <text evidence="3">The sequence shown here is derived from an EMBL/GenBank/DDBJ whole genome shotgun (WGS) entry which is preliminary data.</text>
</comment>
<dbReference type="Proteomes" id="UP001204953">
    <property type="component" value="Unassembled WGS sequence"/>
</dbReference>
<sequence length="160" mass="18589">TQNSKLKTQNCLPHSPLPQMKAYEYHHIVSFEETNLVGNVYYANYILWQGRCREMFLRDRSPGIIKELSQGLALVTVRVSCDYLSELYAFDNVAIRMRLRDITQNRITMLFEYWRMTDEGEELVAKGEQQAACMRRQGEKMVATPIPNELQSALALYTES</sequence>
<evidence type="ECO:0000313" key="4">
    <source>
        <dbReference type="Proteomes" id="UP001204953"/>
    </source>
</evidence>
<keyword evidence="2" id="KW-0378">Hydrolase</keyword>
<comment type="similarity">
    <text evidence="1">Belongs to the 4-hydroxybenzoyl-CoA thioesterase family.</text>
</comment>
<dbReference type="PANTHER" id="PTHR31793">
    <property type="entry name" value="4-HYDROXYBENZOYL-COA THIOESTERASE FAMILY MEMBER"/>
    <property type="match status" value="1"/>
</dbReference>
<proteinExistence type="inferred from homology"/>
<name>A0AAE3GZ26_9CYAN</name>
<dbReference type="PANTHER" id="PTHR31793:SF27">
    <property type="entry name" value="NOVEL THIOESTERASE SUPERFAMILY DOMAIN AND SAPOSIN A-TYPE DOMAIN CONTAINING PROTEIN (0610012H03RIK)"/>
    <property type="match status" value="1"/>
</dbReference>
<evidence type="ECO:0000256" key="1">
    <source>
        <dbReference type="ARBA" id="ARBA00005953"/>
    </source>
</evidence>
<dbReference type="EMBL" id="JAMZMM010000605">
    <property type="protein sequence ID" value="MCP2732453.1"/>
    <property type="molecule type" value="Genomic_DNA"/>
</dbReference>
<dbReference type="CDD" id="cd00586">
    <property type="entry name" value="4HBT"/>
    <property type="match status" value="1"/>
</dbReference>
<dbReference type="Gene3D" id="3.10.129.10">
    <property type="entry name" value="Hotdog Thioesterase"/>
    <property type="match status" value="1"/>
</dbReference>
<dbReference type="AlphaFoldDB" id="A0AAE3GZ26"/>
<dbReference type="SUPFAM" id="SSF54637">
    <property type="entry name" value="Thioesterase/thiol ester dehydrase-isomerase"/>
    <property type="match status" value="1"/>
</dbReference>
<evidence type="ECO:0000313" key="3">
    <source>
        <dbReference type="EMBL" id="MCP2732453.1"/>
    </source>
</evidence>
<organism evidence="3 4">
    <name type="scientific">Limnofasciculus baicalensis BBK-W-15</name>
    <dbReference type="NCBI Taxonomy" id="2699891"/>
    <lineage>
        <taxon>Bacteria</taxon>
        <taxon>Bacillati</taxon>
        <taxon>Cyanobacteriota</taxon>
        <taxon>Cyanophyceae</taxon>
        <taxon>Coleofasciculales</taxon>
        <taxon>Coleofasciculaceae</taxon>
        <taxon>Limnofasciculus</taxon>
        <taxon>Limnofasciculus baicalensis</taxon>
    </lineage>
</organism>
<accession>A0AAE3GZ26</accession>
<protein>
    <submittedName>
        <fullName evidence="3">Acyl-CoA thioesterase</fullName>
    </submittedName>
</protein>
<dbReference type="GO" id="GO:0047617">
    <property type="term" value="F:fatty acyl-CoA hydrolase activity"/>
    <property type="evidence" value="ECO:0007669"/>
    <property type="project" value="TreeGrafter"/>
</dbReference>
<dbReference type="Pfam" id="PF13279">
    <property type="entry name" value="4HBT_2"/>
    <property type="match status" value="1"/>
</dbReference>